<sequence>MNYLAHIYLSGEDDLLKIGNFIADGIKGKKYLEYPETIQKGVLLHRSIDTYTDAHVVVKQSTKKLHATHGHYSGVIVDMYYDHFLAKNWKQFHTTPLPDYADDFYKTLTEQKAILPERILKLMKPMITYNWLLMYESLEGIDTILKQMHHRTKFRGSLDIAGESLQQHYNAFEEEFFLFFKDLENHVQETLSQL</sequence>
<dbReference type="PIRSF" id="PIRSF011489">
    <property type="entry name" value="DUF479"/>
    <property type="match status" value="1"/>
</dbReference>
<reference evidence="4" key="1">
    <citation type="submission" date="2022-07" db="EMBL/GenBank/DDBJ databases">
        <title>Taxonomy of Novel Oxalotrophic and Methylotrophic Bacteria.</title>
        <authorList>
            <person name="Sahin N."/>
            <person name="Tani A."/>
        </authorList>
    </citation>
    <scope>NUCLEOTIDE SEQUENCE</scope>
    <source>
        <strain evidence="4">AM327</strain>
    </source>
</reference>
<evidence type="ECO:0000313" key="4">
    <source>
        <dbReference type="EMBL" id="GLB51806.1"/>
    </source>
</evidence>
<evidence type="ECO:0000313" key="5">
    <source>
        <dbReference type="Proteomes" id="UP001143545"/>
    </source>
</evidence>
<evidence type="ECO:0000256" key="3">
    <source>
        <dbReference type="ARBA" id="ARBA00023098"/>
    </source>
</evidence>
<dbReference type="GO" id="GO:0008770">
    <property type="term" value="F:[acyl-carrier-protein] phosphodiesterase activity"/>
    <property type="evidence" value="ECO:0007669"/>
    <property type="project" value="InterPro"/>
</dbReference>
<gene>
    <name evidence="4" type="ORF">NBRC110019_08450</name>
</gene>
<evidence type="ECO:0000256" key="1">
    <source>
        <dbReference type="ARBA" id="ARBA00022516"/>
    </source>
</evidence>
<dbReference type="InterPro" id="IPR007431">
    <property type="entry name" value="ACP_PD"/>
</dbReference>
<evidence type="ECO:0000256" key="2">
    <source>
        <dbReference type="ARBA" id="ARBA00022801"/>
    </source>
</evidence>
<dbReference type="EMBL" id="BRVP01000004">
    <property type="protein sequence ID" value="GLB51806.1"/>
    <property type="molecule type" value="Genomic_DNA"/>
</dbReference>
<accession>A0A9W6B3I7</accession>
<dbReference type="Proteomes" id="UP001143545">
    <property type="component" value="Unassembled WGS sequence"/>
</dbReference>
<dbReference type="AlphaFoldDB" id="A0A9W6B3I7"/>
<protein>
    <submittedName>
        <fullName evidence="4">ACP phosphodiesterase</fullName>
    </submittedName>
</protein>
<keyword evidence="5" id="KW-1185">Reference proteome</keyword>
<dbReference type="RefSeq" id="WP_281752724.1">
    <property type="nucleotide sequence ID" value="NZ_BRVP01000004.1"/>
</dbReference>
<dbReference type="PANTHER" id="PTHR38764:SF1">
    <property type="entry name" value="ACYL CARRIER PROTEIN PHOSPHODIESTERASE"/>
    <property type="match status" value="1"/>
</dbReference>
<keyword evidence="2" id="KW-0378">Hydrolase</keyword>
<name>A0A9W6B3I7_9FLAO</name>
<keyword evidence="1" id="KW-0444">Lipid biosynthesis</keyword>
<dbReference type="Pfam" id="PF04336">
    <property type="entry name" value="ACP_PD"/>
    <property type="match status" value="1"/>
</dbReference>
<dbReference type="PANTHER" id="PTHR38764">
    <property type="entry name" value="ACYL CARRIER PROTEIN PHOSPHODIESTERASE"/>
    <property type="match status" value="1"/>
</dbReference>
<comment type="caution">
    <text evidence="4">The sequence shown here is derived from an EMBL/GenBank/DDBJ whole genome shotgun (WGS) entry which is preliminary data.</text>
</comment>
<keyword evidence="3" id="KW-0443">Lipid metabolism</keyword>
<proteinExistence type="predicted"/>
<dbReference type="GO" id="GO:0006633">
    <property type="term" value="P:fatty acid biosynthetic process"/>
    <property type="evidence" value="ECO:0007669"/>
    <property type="project" value="InterPro"/>
</dbReference>
<organism evidence="4 5">
    <name type="scientific">Neptunitalea chrysea</name>
    <dbReference type="NCBI Taxonomy" id="1647581"/>
    <lineage>
        <taxon>Bacteria</taxon>
        <taxon>Pseudomonadati</taxon>
        <taxon>Bacteroidota</taxon>
        <taxon>Flavobacteriia</taxon>
        <taxon>Flavobacteriales</taxon>
        <taxon>Flavobacteriaceae</taxon>
        <taxon>Neptunitalea</taxon>
    </lineage>
</organism>